<dbReference type="GO" id="GO:0008446">
    <property type="term" value="F:GDP-mannose 4,6-dehydratase activity"/>
    <property type="evidence" value="ECO:0007669"/>
    <property type="project" value="UniProtKB-EC"/>
</dbReference>
<dbReference type="Proteomes" id="UP000070578">
    <property type="component" value="Unassembled WGS sequence"/>
</dbReference>
<gene>
    <name evidence="8" type="ORF">AWT59_1818</name>
</gene>
<dbReference type="PANTHER" id="PTHR43715">
    <property type="entry name" value="GDP-MANNOSE 4,6-DEHYDRATASE"/>
    <property type="match status" value="1"/>
</dbReference>
<evidence type="ECO:0000313" key="8">
    <source>
        <dbReference type="EMBL" id="KXS32078.1"/>
    </source>
</evidence>
<feature type="domain" description="NAD(P)-binding" evidence="7">
    <location>
        <begin position="4"/>
        <end position="310"/>
    </location>
</feature>
<comment type="caution">
    <text evidence="8">The sequence shown here is derived from an EMBL/GenBank/DDBJ whole genome shotgun (WGS) entry which is preliminary data.</text>
</comment>
<dbReference type="EC" id="4.2.1.47" evidence="4"/>
<dbReference type="InterPro" id="IPR006368">
    <property type="entry name" value="GDP_Man_deHydtase"/>
</dbReference>
<dbReference type="InterPro" id="IPR036291">
    <property type="entry name" value="NAD(P)-bd_dom_sf"/>
</dbReference>
<dbReference type="Gene3D" id="3.40.50.720">
    <property type="entry name" value="NAD(P)-binding Rossmann-like Domain"/>
    <property type="match status" value="1"/>
</dbReference>
<dbReference type="Gene3D" id="3.90.25.10">
    <property type="entry name" value="UDP-galactose 4-epimerase, domain 1"/>
    <property type="match status" value="1"/>
</dbReference>
<evidence type="ECO:0000256" key="5">
    <source>
        <dbReference type="ARBA" id="ARBA00023239"/>
    </source>
</evidence>
<evidence type="ECO:0000256" key="1">
    <source>
        <dbReference type="ARBA" id="ARBA00000188"/>
    </source>
</evidence>
<evidence type="ECO:0000256" key="6">
    <source>
        <dbReference type="ARBA" id="ARBA00059383"/>
    </source>
</evidence>
<evidence type="ECO:0000256" key="2">
    <source>
        <dbReference type="ARBA" id="ARBA00001937"/>
    </source>
</evidence>
<evidence type="ECO:0000256" key="4">
    <source>
        <dbReference type="ARBA" id="ARBA00011989"/>
    </source>
</evidence>
<dbReference type="Pfam" id="PF16363">
    <property type="entry name" value="GDP_Man_Dehyd"/>
    <property type="match status" value="1"/>
</dbReference>
<evidence type="ECO:0000259" key="7">
    <source>
        <dbReference type="Pfam" id="PF16363"/>
    </source>
</evidence>
<sequence>MRALVCGVSGQDGAYLAQLLLSKGYEVWGTSRDAQATPFDNLRLLGIKDRVKLVSMASNDFRSVLTTLKRSDPDEVYFLSGQSSVGLSFEQPVETLESITLGTLNLLEATRFLEKPIKLYHASSSECFGDVGTMPANEDMPFRPRSPYGVAKASAHWLVANYREAYGLFACNGILFNHESPLRPPRFVTRKIIATACRIAKGSKEKLELGRLNIVRDWGWSLEYVDAMWRMLQQEKADDFIIATGEANSLEDFVRCTFDLLGLNWHDHVVSNSEFFRPTDLFWSQGCSDKAEKILGWRALSKMKDVIRMMIEEENSRAI</sequence>
<comment type="similarity">
    <text evidence="3">Belongs to the NAD(P)-dependent epimerase/dehydratase family. GDP-mannose 4,6-dehydratase subfamily.</text>
</comment>
<dbReference type="InterPro" id="IPR016040">
    <property type="entry name" value="NAD(P)-bd_dom"/>
</dbReference>
<dbReference type="SUPFAM" id="SSF51735">
    <property type="entry name" value="NAD(P)-binding Rossmann-fold domains"/>
    <property type="match status" value="1"/>
</dbReference>
<comment type="catalytic activity">
    <reaction evidence="1">
        <text>GDP-alpha-D-mannose = GDP-4-dehydro-alpha-D-rhamnose + H2O</text>
        <dbReference type="Rhea" id="RHEA:23820"/>
        <dbReference type="ChEBI" id="CHEBI:15377"/>
        <dbReference type="ChEBI" id="CHEBI:57527"/>
        <dbReference type="ChEBI" id="CHEBI:57964"/>
        <dbReference type="EC" id="4.2.1.47"/>
    </reaction>
</comment>
<protein>
    <recommendedName>
        <fullName evidence="4">GDP-mannose 4,6-dehydratase</fullName>
        <ecNumber evidence="4">4.2.1.47</ecNumber>
    </recommendedName>
</protein>
<dbReference type="GO" id="GO:0042351">
    <property type="term" value="P:'de novo' GDP-L-fucose biosynthetic process"/>
    <property type="evidence" value="ECO:0007669"/>
    <property type="project" value="TreeGrafter"/>
</dbReference>
<dbReference type="PANTHER" id="PTHR43715:SF1">
    <property type="entry name" value="GDP-MANNOSE 4,6 DEHYDRATASE"/>
    <property type="match status" value="1"/>
</dbReference>
<keyword evidence="5" id="KW-0456">Lyase</keyword>
<reference evidence="8 9" key="1">
    <citation type="submission" date="2016-02" db="EMBL/GenBank/DDBJ databases">
        <authorList>
            <person name="Wen L."/>
            <person name="He K."/>
            <person name="Yang H."/>
        </authorList>
    </citation>
    <scope>NUCLEOTIDE SEQUENCE [LARGE SCALE GENOMIC DNA]</scope>
    <source>
        <strain evidence="8">ShG14-8</strain>
    </source>
</reference>
<reference evidence="8 9" key="2">
    <citation type="submission" date="2016-03" db="EMBL/GenBank/DDBJ databases">
        <title>New uncultured bacterium of the family Gallionellaceae from acid mine drainage: description and reconstruction of genome based on metagenomic analysis of microbial community.</title>
        <authorList>
            <person name="Kadnikov V."/>
            <person name="Ivasenko D."/>
            <person name="Beletsky A."/>
            <person name="Mardanov A."/>
            <person name="Danilova E."/>
            <person name="Pimenov N."/>
            <person name="Karnachuk O."/>
            <person name="Ravin N."/>
        </authorList>
    </citation>
    <scope>NUCLEOTIDE SEQUENCE [LARGE SCALE GENOMIC DNA]</scope>
    <source>
        <strain evidence="8">ShG14-8</strain>
    </source>
</reference>
<accession>A0A139BT08</accession>
<proteinExistence type="inferred from homology"/>
<comment type="cofactor">
    <cofactor evidence="2">
        <name>NADP(+)</name>
        <dbReference type="ChEBI" id="CHEBI:58349"/>
    </cofactor>
</comment>
<dbReference type="EMBL" id="LSLI01000043">
    <property type="protein sequence ID" value="KXS32078.1"/>
    <property type="molecule type" value="Genomic_DNA"/>
</dbReference>
<evidence type="ECO:0000313" key="9">
    <source>
        <dbReference type="Proteomes" id="UP000070578"/>
    </source>
</evidence>
<evidence type="ECO:0000256" key="3">
    <source>
        <dbReference type="ARBA" id="ARBA00009263"/>
    </source>
</evidence>
<dbReference type="CDD" id="cd05260">
    <property type="entry name" value="GDP_MD_SDR_e"/>
    <property type="match status" value="1"/>
</dbReference>
<dbReference type="FunFam" id="3.40.50.720:FF:000924">
    <property type="entry name" value="GDP-mannose 4,6 dehydratase"/>
    <property type="match status" value="1"/>
</dbReference>
<name>A0A139BT08_9PROT</name>
<organism evidence="8 9">
    <name type="scientific">Candidatus Gallionella acididurans</name>
    <dbReference type="NCBI Taxonomy" id="1796491"/>
    <lineage>
        <taxon>Bacteria</taxon>
        <taxon>Pseudomonadati</taxon>
        <taxon>Pseudomonadota</taxon>
        <taxon>Betaproteobacteria</taxon>
        <taxon>Nitrosomonadales</taxon>
        <taxon>Gallionellaceae</taxon>
        <taxon>Gallionella</taxon>
    </lineage>
</organism>
<dbReference type="PATRIC" id="fig|1796491.3.peg.1987"/>
<comment type="function">
    <text evidence="6">Catalyzes the conversion of GDP-D-mannose to GDP-4-dehydro-6-deoxy-D-mannose.</text>
</comment>
<dbReference type="AlphaFoldDB" id="A0A139BT08"/>